<evidence type="ECO:0000313" key="1">
    <source>
        <dbReference type="EMBL" id="EEG34214.1"/>
    </source>
</evidence>
<comment type="caution">
    <text evidence="1">The sequence shown here is derived from an EMBL/GenBank/DDBJ whole genome shotgun (WGS) entry which is preliminary data.</text>
</comment>
<evidence type="ECO:0000313" key="2">
    <source>
        <dbReference type="Proteomes" id="UP000004457"/>
    </source>
</evidence>
<dbReference type="AlphaFoldDB" id="C0EKZ4"/>
<dbReference type="Proteomes" id="UP000004457">
    <property type="component" value="Unassembled WGS sequence"/>
</dbReference>
<gene>
    <name evidence="1" type="ORF">NEIFLAOT_00597</name>
</gene>
<proteinExistence type="predicted"/>
<dbReference type="EMBL" id="ACEN01000016">
    <property type="protein sequence ID" value="EEG34214.1"/>
    <property type="molecule type" value="Genomic_DNA"/>
</dbReference>
<protein>
    <submittedName>
        <fullName evidence="1">Uncharacterized protein</fullName>
    </submittedName>
</protein>
<keyword evidence="2" id="KW-1185">Reference proteome</keyword>
<accession>C0EKZ4</accession>
<organism evidence="1 2">
    <name type="scientific">Neisseria flavescens NRL30031/H210</name>
    <dbReference type="NCBI Taxonomy" id="546264"/>
    <lineage>
        <taxon>Bacteria</taxon>
        <taxon>Pseudomonadati</taxon>
        <taxon>Pseudomonadota</taxon>
        <taxon>Betaproteobacteria</taxon>
        <taxon>Neisseriales</taxon>
        <taxon>Neisseriaceae</taxon>
        <taxon>Neisseria</taxon>
    </lineage>
</organism>
<sequence>MQVDVAVVGIDFNVIAGRYIRACGGRRSVIGFVDADRAIDVRNGNTGFNIGRVLGLRCIGNDGSGISLRPLRACKR</sequence>
<name>C0EKZ4_NEIFL</name>
<reference evidence="1 2" key="1">
    <citation type="submission" date="2009-01" db="EMBL/GenBank/DDBJ databases">
        <authorList>
            <person name="Fulton L."/>
            <person name="Clifton S."/>
            <person name="Chinwalla A.T."/>
            <person name="Mitreva M."/>
            <person name="Sodergren E."/>
            <person name="Weinstock G."/>
            <person name="Clifton S."/>
            <person name="Dooling D.J."/>
            <person name="Fulton B."/>
            <person name="Minx P."/>
            <person name="Pepin K.H."/>
            <person name="Johnson M."/>
            <person name="Bhonagiri V."/>
            <person name="Nash W.E."/>
            <person name="Mardis E.R."/>
            <person name="Wilson R.K."/>
        </authorList>
    </citation>
    <scope>NUCLEOTIDE SEQUENCE [LARGE SCALE GENOMIC DNA]</scope>
    <source>
        <strain evidence="1 2">NRL30031/H210</strain>
    </source>
</reference>